<comment type="caution">
    <text evidence="1">The sequence shown here is derived from an EMBL/GenBank/DDBJ whole genome shotgun (WGS) entry which is preliminary data.</text>
</comment>
<dbReference type="AlphaFoldDB" id="A0A068S0W0"/>
<accession>A0A068S0W0</accession>
<evidence type="ECO:0000313" key="1">
    <source>
        <dbReference type="EMBL" id="CDH55993.1"/>
    </source>
</evidence>
<evidence type="ECO:0000313" key="2">
    <source>
        <dbReference type="Proteomes" id="UP000027586"/>
    </source>
</evidence>
<name>A0A068S0W0_9FUNG</name>
<sequence length="104" mass="11374">MEKGITPAAVIGALSCWTCNGYGWMRGIKCNDGKSCNVAMVTWRVLSRNHGSCHVDIAEDSDGMDGMDEKAYILDERRFAAMDNIGTPDSMHAAAILPPRMKHT</sequence>
<protein>
    <submittedName>
        <fullName evidence="1">Uncharacterized protein</fullName>
    </submittedName>
</protein>
<dbReference type="PROSITE" id="PS51257">
    <property type="entry name" value="PROKAR_LIPOPROTEIN"/>
    <property type="match status" value="1"/>
</dbReference>
<reference evidence="1" key="1">
    <citation type="submission" date="2013-08" db="EMBL/GenBank/DDBJ databases">
        <title>Gene expansion shapes genome architecture in the human pathogen Lichtheimia corymbifera: an evolutionary genomics analysis in the ancient terrestrial Mucorales (Mucoromycotina).</title>
        <authorList>
            <person name="Schwartze V.U."/>
            <person name="Winter S."/>
            <person name="Shelest E."/>
            <person name="Marcet-Houben M."/>
            <person name="Horn F."/>
            <person name="Wehner S."/>
            <person name="Hoffmann K."/>
            <person name="Riege K."/>
            <person name="Sammeth M."/>
            <person name="Nowrousian M."/>
            <person name="Valiante V."/>
            <person name="Linde J."/>
            <person name="Jacobsen I.D."/>
            <person name="Marz M."/>
            <person name="Brakhage A.A."/>
            <person name="Gabaldon T."/>
            <person name="Bocker S."/>
            <person name="Voigt K."/>
        </authorList>
    </citation>
    <scope>NUCLEOTIDE SEQUENCE [LARGE SCALE GENOMIC DNA]</scope>
    <source>
        <strain evidence="1">FSU 9682</strain>
    </source>
</reference>
<organism evidence="1 2">
    <name type="scientific">Lichtheimia corymbifera JMRC:FSU:9682</name>
    <dbReference type="NCBI Taxonomy" id="1263082"/>
    <lineage>
        <taxon>Eukaryota</taxon>
        <taxon>Fungi</taxon>
        <taxon>Fungi incertae sedis</taxon>
        <taxon>Mucoromycota</taxon>
        <taxon>Mucoromycotina</taxon>
        <taxon>Mucoromycetes</taxon>
        <taxon>Mucorales</taxon>
        <taxon>Lichtheimiaceae</taxon>
        <taxon>Lichtheimia</taxon>
    </lineage>
</organism>
<proteinExistence type="predicted"/>
<keyword evidence="2" id="KW-1185">Reference proteome</keyword>
<dbReference type="VEuPathDB" id="FungiDB:LCOR_07085.1"/>
<dbReference type="Proteomes" id="UP000027586">
    <property type="component" value="Unassembled WGS sequence"/>
</dbReference>
<gene>
    <name evidence="1" type="ORF">LCOR_07085.1</name>
</gene>
<dbReference type="EMBL" id="CBTN010000034">
    <property type="protein sequence ID" value="CDH55993.1"/>
    <property type="molecule type" value="Genomic_DNA"/>
</dbReference>